<sequence length="91" mass="10197">MSEIPEEQRAAALRTVKDAGDRRNDLLKKAEKILTEEIRPAALHAARLDAGRSRIRELAGIGPSVLYRWLKEAGLPVRDKKKSAPTRKGKR</sequence>
<accession>A0AAU2AH98</accession>
<name>A0AAU2AH98_9ACTN</name>
<evidence type="ECO:0000313" key="1">
    <source>
        <dbReference type="EMBL" id="WTT23901.1"/>
    </source>
</evidence>
<reference evidence="1" key="1">
    <citation type="submission" date="2022-10" db="EMBL/GenBank/DDBJ databases">
        <title>The complete genomes of actinobacterial strains from the NBC collection.</title>
        <authorList>
            <person name="Joergensen T.S."/>
            <person name="Alvarez Arevalo M."/>
            <person name="Sterndorff E.B."/>
            <person name="Faurdal D."/>
            <person name="Vuksanovic O."/>
            <person name="Mourched A.-S."/>
            <person name="Charusanti P."/>
            <person name="Shaw S."/>
            <person name="Blin K."/>
            <person name="Weber T."/>
        </authorList>
    </citation>
    <scope>NUCLEOTIDE SEQUENCE</scope>
    <source>
        <strain evidence="1">NBC_00093</strain>
    </source>
</reference>
<dbReference type="EMBL" id="CP108223">
    <property type="protein sequence ID" value="WTT23901.1"/>
    <property type="molecule type" value="Genomic_DNA"/>
</dbReference>
<protein>
    <recommendedName>
        <fullName evidence="2">Transposase</fullName>
    </recommendedName>
</protein>
<gene>
    <name evidence="1" type="ORF">OHA22_51090</name>
</gene>
<proteinExistence type="predicted"/>
<evidence type="ECO:0008006" key="2">
    <source>
        <dbReference type="Google" id="ProtNLM"/>
    </source>
</evidence>
<dbReference type="AlphaFoldDB" id="A0AAU2AH98"/>
<organism evidence="1">
    <name type="scientific">Streptomyces sp. NBC_00093</name>
    <dbReference type="NCBI Taxonomy" id="2975649"/>
    <lineage>
        <taxon>Bacteria</taxon>
        <taxon>Bacillati</taxon>
        <taxon>Actinomycetota</taxon>
        <taxon>Actinomycetes</taxon>
        <taxon>Kitasatosporales</taxon>
        <taxon>Streptomycetaceae</taxon>
        <taxon>Streptomyces</taxon>
    </lineage>
</organism>